<dbReference type="GO" id="GO:0016740">
    <property type="term" value="F:transferase activity"/>
    <property type="evidence" value="ECO:0007669"/>
    <property type="project" value="UniProtKB-KW"/>
</dbReference>
<organism evidence="2">
    <name type="scientific">mine drainage metagenome</name>
    <dbReference type="NCBI Taxonomy" id="410659"/>
    <lineage>
        <taxon>unclassified sequences</taxon>
        <taxon>metagenomes</taxon>
        <taxon>ecological metagenomes</taxon>
    </lineage>
</organism>
<reference evidence="2" key="1">
    <citation type="submission" date="2016-10" db="EMBL/GenBank/DDBJ databases">
        <title>Sequence of Gallionella enrichment culture.</title>
        <authorList>
            <person name="Poehlein A."/>
            <person name="Muehling M."/>
            <person name="Daniel R."/>
        </authorList>
    </citation>
    <scope>NUCLEOTIDE SEQUENCE</scope>
</reference>
<dbReference type="Gene3D" id="3.90.550.10">
    <property type="entry name" value="Spore Coat Polysaccharide Biosynthesis Protein SpsA, Chain A"/>
    <property type="match status" value="1"/>
</dbReference>
<gene>
    <name evidence="2" type="ORF">GALL_223740</name>
</gene>
<dbReference type="SUPFAM" id="SSF53448">
    <property type="entry name" value="Nucleotide-diphospho-sugar transferases"/>
    <property type="match status" value="1"/>
</dbReference>
<sequence>MDVTVAVLTFHRNAELAGLLPQLVGEIGAAQKGGGPLSARVVVVDNDPDRGAAALVHEIGADAPVRYVSEPVPGIPAARNRALDEAQPDGILVFIDDDERPTAGWLLRMLEAHGRFGSAAVSGPVESVFDGPLDPWIANGGFFQRAHRRGLVTGTAVAAAATNNLLLDMAVVNRHGLRFDTTLGMAGGEDTLFTRRLVAAGESIIWCAEAVVLDHVSATRMTRAFVLRHVFAQSHASIVAVLRLAPGRWDQVAVRLRHGLIGLLRVLVGGVQALVGTVLRRDPWQASGLRVAARGLGATAAVAGVRFEEYRR</sequence>
<protein>
    <submittedName>
        <fullName evidence="2">Glycosyl transferase family 2</fullName>
    </submittedName>
</protein>
<dbReference type="InterPro" id="IPR050834">
    <property type="entry name" value="Glycosyltransf_2"/>
</dbReference>
<evidence type="ECO:0000313" key="2">
    <source>
        <dbReference type="EMBL" id="OIQ95599.1"/>
    </source>
</evidence>
<proteinExistence type="predicted"/>
<feature type="domain" description="Glycosyltransferase 2-like" evidence="1">
    <location>
        <begin position="37"/>
        <end position="150"/>
    </location>
</feature>
<dbReference type="Pfam" id="PF00535">
    <property type="entry name" value="Glycos_transf_2"/>
    <property type="match status" value="1"/>
</dbReference>
<dbReference type="AlphaFoldDB" id="A0A1J5RUE1"/>
<evidence type="ECO:0000259" key="1">
    <source>
        <dbReference type="Pfam" id="PF00535"/>
    </source>
</evidence>
<dbReference type="InterPro" id="IPR029044">
    <property type="entry name" value="Nucleotide-diphossugar_trans"/>
</dbReference>
<dbReference type="PANTHER" id="PTHR43685">
    <property type="entry name" value="GLYCOSYLTRANSFERASE"/>
    <property type="match status" value="1"/>
</dbReference>
<accession>A0A1J5RUE1</accession>
<dbReference type="InterPro" id="IPR001173">
    <property type="entry name" value="Glyco_trans_2-like"/>
</dbReference>
<dbReference type="PANTHER" id="PTHR43685:SF2">
    <property type="entry name" value="GLYCOSYLTRANSFERASE 2-LIKE DOMAIN-CONTAINING PROTEIN"/>
    <property type="match status" value="1"/>
</dbReference>
<dbReference type="EMBL" id="MLJW01000163">
    <property type="protein sequence ID" value="OIQ95599.1"/>
    <property type="molecule type" value="Genomic_DNA"/>
</dbReference>
<comment type="caution">
    <text evidence="2">The sequence shown here is derived from an EMBL/GenBank/DDBJ whole genome shotgun (WGS) entry which is preliminary data.</text>
</comment>
<name>A0A1J5RUE1_9ZZZZ</name>
<keyword evidence="2" id="KW-0808">Transferase</keyword>